<dbReference type="PANTHER" id="PTHR11145:SF8">
    <property type="entry name" value="RE57120P"/>
    <property type="match status" value="1"/>
</dbReference>
<dbReference type="Gene3D" id="3.30.710.10">
    <property type="entry name" value="Potassium Channel Kv1.1, Chain A"/>
    <property type="match status" value="1"/>
</dbReference>
<gene>
    <name evidence="4" type="ORF">Cgig2_011640</name>
</gene>
<dbReference type="PANTHER" id="PTHR11145">
    <property type="entry name" value="BTB/POZ DOMAIN-CONTAINING ADAPTER FOR CUL3-MEDIATED RHOA DEGRADATION PROTEIN FAMILY MEMBER"/>
    <property type="match status" value="1"/>
</dbReference>
<organism evidence="4 5">
    <name type="scientific">Carnegiea gigantea</name>
    <dbReference type="NCBI Taxonomy" id="171969"/>
    <lineage>
        <taxon>Eukaryota</taxon>
        <taxon>Viridiplantae</taxon>
        <taxon>Streptophyta</taxon>
        <taxon>Embryophyta</taxon>
        <taxon>Tracheophyta</taxon>
        <taxon>Spermatophyta</taxon>
        <taxon>Magnoliopsida</taxon>
        <taxon>eudicotyledons</taxon>
        <taxon>Gunneridae</taxon>
        <taxon>Pentapetalae</taxon>
        <taxon>Caryophyllales</taxon>
        <taxon>Cactineae</taxon>
        <taxon>Cactaceae</taxon>
        <taxon>Cactoideae</taxon>
        <taxon>Echinocereeae</taxon>
        <taxon>Carnegiea</taxon>
    </lineage>
</organism>
<feature type="region of interest" description="Disordered" evidence="2">
    <location>
        <begin position="299"/>
        <end position="318"/>
    </location>
</feature>
<evidence type="ECO:0000256" key="1">
    <source>
        <dbReference type="ARBA" id="ARBA00004906"/>
    </source>
</evidence>
<comment type="pathway">
    <text evidence="1">Protein modification; protein ubiquitination.</text>
</comment>
<evidence type="ECO:0000259" key="3">
    <source>
        <dbReference type="Pfam" id="PF02214"/>
    </source>
</evidence>
<name>A0A9Q1KGV4_9CARY</name>
<protein>
    <recommendedName>
        <fullName evidence="3">Potassium channel tetramerisation-type BTB domain-containing protein</fullName>
    </recommendedName>
</protein>
<dbReference type="SUPFAM" id="SSF101898">
    <property type="entry name" value="NHL repeat"/>
    <property type="match status" value="1"/>
</dbReference>
<proteinExistence type="predicted"/>
<dbReference type="GO" id="GO:0051260">
    <property type="term" value="P:protein homooligomerization"/>
    <property type="evidence" value="ECO:0007669"/>
    <property type="project" value="InterPro"/>
</dbReference>
<dbReference type="InterPro" id="IPR045068">
    <property type="entry name" value="BACURD1-3"/>
</dbReference>
<dbReference type="InterPro" id="IPR003131">
    <property type="entry name" value="T1-type_BTB"/>
</dbReference>
<reference evidence="4" key="1">
    <citation type="submission" date="2022-04" db="EMBL/GenBank/DDBJ databases">
        <title>Carnegiea gigantea Genome sequencing and assembly v2.</title>
        <authorList>
            <person name="Copetti D."/>
            <person name="Sanderson M.J."/>
            <person name="Burquez A."/>
            <person name="Wojciechowski M.F."/>
        </authorList>
    </citation>
    <scope>NUCLEOTIDE SEQUENCE</scope>
    <source>
        <strain evidence="4">SGP5-SGP5p</strain>
        <tissue evidence="4">Aerial part</tissue>
    </source>
</reference>
<accession>A0A9Q1KGV4</accession>
<dbReference type="InterPro" id="IPR011333">
    <property type="entry name" value="SKP1/BTB/POZ_sf"/>
</dbReference>
<feature type="domain" description="Potassium channel tetramerisation-type BTB" evidence="3">
    <location>
        <begin position="13"/>
        <end position="93"/>
    </location>
</feature>
<dbReference type="OrthoDB" id="2414723at2759"/>
<dbReference type="CDD" id="cd18316">
    <property type="entry name" value="BTB_POZ_KCTD-like"/>
    <property type="match status" value="1"/>
</dbReference>
<comment type="caution">
    <text evidence="4">The sequence shown here is derived from an EMBL/GenBank/DDBJ whole genome shotgun (WGS) entry which is preliminary data.</text>
</comment>
<dbReference type="Proteomes" id="UP001153076">
    <property type="component" value="Unassembled WGS sequence"/>
</dbReference>
<evidence type="ECO:0000313" key="4">
    <source>
        <dbReference type="EMBL" id="KAJ8442720.1"/>
    </source>
</evidence>
<dbReference type="Pfam" id="PF02214">
    <property type="entry name" value="BTB_2"/>
    <property type="match status" value="1"/>
</dbReference>
<evidence type="ECO:0000313" key="5">
    <source>
        <dbReference type="Proteomes" id="UP001153076"/>
    </source>
</evidence>
<dbReference type="SUPFAM" id="SSF54695">
    <property type="entry name" value="POZ domain"/>
    <property type="match status" value="1"/>
</dbReference>
<dbReference type="AlphaFoldDB" id="A0A9Q1KGV4"/>
<evidence type="ECO:0000256" key="2">
    <source>
        <dbReference type="SAM" id="MobiDB-lite"/>
    </source>
</evidence>
<dbReference type="EMBL" id="JAKOGI010000135">
    <property type="protein sequence ID" value="KAJ8442720.1"/>
    <property type="molecule type" value="Genomic_DNA"/>
</dbReference>
<sequence length="483" mass="52479">METHQSSSTTDRIKLNVGGALFETTTKTLNSAGPDSLLSNLSSTRINFIDRDPDLFSAVLSLLRTHRLPSAALRRFSSYQLLHESRLYGVDSLLNSTPSLSTFDASLSSPLSPPSDPFICSLSFSSDRLLLAHNGLISSYHPLTLSLSSTTRTHLDDISSIRNVSNGLAAVGSDSSPGLHFYSTSPRKHAGSTLWVDPTDPRTNKARVTAIADDSEVGNSVFASFECWHGENAVLVVDKETMKVVSEIGRQTGNAAKSAAMRKLTWVPAVGLLVGSSVRSGTLGYSGYIRAWDPRAGSEEVWETSEPGGSGRSSRIGDTMADVDVDPDGLFIAKVGCRSGDLGVADLRNLGTDPWVYLEDPNPRLSGVGLNGRSVVLRCYRKHVFVGKGGGLEGWSRLKKEGEVEEGGENEWGLYRRNYVDKEEDEKRGAIRKIECGGNRLFVCRENVEGVEVWETSNSSGWKFPLDVKQLYSQDISALVDIP</sequence>
<keyword evidence="5" id="KW-1185">Reference proteome</keyword>